<sequence length="85" mass="10370">MIKKEFKQIEEKEYGRQYKNKKIIKVVVAFRDKKTIKKLDVRLLRNNFFIIKNIIFMLEMEENCEIINKKKILIPFNVFIAIFNS</sequence>
<reference evidence="1 2" key="1">
    <citation type="submission" date="2016-04" db="EMBL/GenBank/DDBJ databases">
        <title>Genome sequence of Methanobrevibacter curvatus DSM 11111.</title>
        <authorList>
            <person name="Poehlein A."/>
            <person name="Seedorf H."/>
            <person name="Daniel R."/>
        </authorList>
    </citation>
    <scope>NUCLEOTIDE SEQUENCE [LARGE SCALE GENOMIC DNA]</scope>
    <source>
        <strain evidence="1 2">DSM 11111</strain>
    </source>
</reference>
<dbReference type="EMBL" id="LWMV01000038">
    <property type="protein sequence ID" value="KZX15420.1"/>
    <property type="molecule type" value="Genomic_DNA"/>
</dbReference>
<keyword evidence="2" id="KW-1185">Reference proteome</keyword>
<name>A0A166DBR7_9EURY</name>
<comment type="caution">
    <text evidence="1">The sequence shown here is derived from an EMBL/GenBank/DDBJ whole genome shotgun (WGS) entry which is preliminary data.</text>
</comment>
<gene>
    <name evidence="1" type="ORF">MBCUR_02660</name>
</gene>
<accession>A0A166DBR7</accession>
<dbReference type="AlphaFoldDB" id="A0A166DBR7"/>
<evidence type="ECO:0000313" key="2">
    <source>
        <dbReference type="Proteomes" id="UP000077245"/>
    </source>
</evidence>
<evidence type="ECO:0000313" key="1">
    <source>
        <dbReference type="EMBL" id="KZX15420.1"/>
    </source>
</evidence>
<organism evidence="1 2">
    <name type="scientific">Methanobrevibacter curvatus</name>
    <dbReference type="NCBI Taxonomy" id="49547"/>
    <lineage>
        <taxon>Archaea</taxon>
        <taxon>Methanobacteriati</taxon>
        <taxon>Methanobacteriota</taxon>
        <taxon>Methanomada group</taxon>
        <taxon>Methanobacteria</taxon>
        <taxon>Methanobacteriales</taxon>
        <taxon>Methanobacteriaceae</taxon>
        <taxon>Methanobrevibacter</taxon>
    </lineage>
</organism>
<proteinExistence type="predicted"/>
<dbReference type="Proteomes" id="UP000077245">
    <property type="component" value="Unassembled WGS sequence"/>
</dbReference>
<protein>
    <submittedName>
        <fullName evidence="1">Uncharacterized protein</fullName>
    </submittedName>
</protein>